<dbReference type="PANTHER" id="PTHR10849:SF20">
    <property type="entry name" value="NADH DEHYDROGENASE [UBIQUINONE] IRON-SULFUR PROTEIN 8, MITOCHONDRIAL"/>
    <property type="match status" value="1"/>
</dbReference>
<comment type="subcellular location">
    <subcellularLocation>
        <location evidence="1">Cell inner membrane</location>
        <topology evidence="1">Peripheral membrane protein</topology>
    </subcellularLocation>
    <subcellularLocation>
        <location evidence="19">Cell membrane</location>
        <topology evidence="19">Peripheral membrane protein</topology>
    </subcellularLocation>
</comment>
<keyword evidence="22" id="KW-0560">Oxidoreductase</keyword>
<feature type="region of interest" description="Disordered" evidence="20">
    <location>
        <begin position="151"/>
        <end position="171"/>
    </location>
</feature>
<comment type="subunit">
    <text evidence="19">NDH-1 is composed of 14 different subunits. Subunits NuoA, H, J, K, L, M, N constitute the membrane sector of the complex.</text>
</comment>
<dbReference type="GO" id="GO:0051539">
    <property type="term" value="F:4 iron, 4 sulfur cluster binding"/>
    <property type="evidence" value="ECO:0007669"/>
    <property type="project" value="UniProtKB-KW"/>
</dbReference>
<feature type="binding site" evidence="19">
    <location>
        <position position="93"/>
    </location>
    <ligand>
        <name>[4Fe-4S] cluster</name>
        <dbReference type="ChEBI" id="CHEBI:49883"/>
        <label>2</label>
    </ligand>
</feature>
<comment type="similarity">
    <text evidence="2 19">Belongs to the complex I 23 kDa subunit family.</text>
</comment>
<dbReference type="OrthoDB" id="9808559at2"/>
<comment type="subunit">
    <text evidence="14">NDH-1 is composed of 13 different subunits. Subunits NuoA, H, J, K, L, M, N constitute the membrane sector of the complex.</text>
</comment>
<feature type="binding site" evidence="19">
    <location>
        <position position="57"/>
    </location>
    <ligand>
        <name>[4Fe-4S] cluster</name>
        <dbReference type="ChEBI" id="CHEBI:49883"/>
        <label>1</label>
    </ligand>
</feature>
<feature type="binding site" evidence="19">
    <location>
        <position position="54"/>
    </location>
    <ligand>
        <name>[4Fe-4S] cluster</name>
        <dbReference type="ChEBI" id="CHEBI:49883"/>
        <label>1</label>
    </ligand>
</feature>
<feature type="domain" description="4Fe-4S ferredoxin-type" evidence="21">
    <location>
        <begin position="81"/>
        <end position="110"/>
    </location>
</feature>
<keyword evidence="3 19" id="KW-1003">Cell membrane</keyword>
<dbReference type="PROSITE" id="PS00198">
    <property type="entry name" value="4FE4S_FER_1"/>
    <property type="match status" value="1"/>
</dbReference>
<evidence type="ECO:0000256" key="3">
    <source>
        <dbReference type="ARBA" id="ARBA00022475"/>
    </source>
</evidence>
<evidence type="ECO:0000256" key="6">
    <source>
        <dbReference type="ARBA" id="ARBA00022723"/>
    </source>
</evidence>
<dbReference type="GO" id="GO:0005506">
    <property type="term" value="F:iron ion binding"/>
    <property type="evidence" value="ECO:0007669"/>
    <property type="project" value="UniProtKB-UniRule"/>
</dbReference>
<dbReference type="GO" id="GO:0050136">
    <property type="term" value="F:NADH dehydrogenase (quinone) (non-electrogenic) activity"/>
    <property type="evidence" value="ECO:0007669"/>
    <property type="project" value="UniProtKB-UniRule"/>
</dbReference>
<sequence length="171" mass="18737">MKGILESLGRIGAKLATRKYTAGYPEVKPELPARYRARIVLTRDPDGQERCVACNLCAAACPVDCIDVVKGETDDGRWYPETFRINFARCIFCGFCEEACPTQAIQLTPDFETADYARESLVHDKADLLIAGQGKQKGYRYWSVAGKAIGGKDKGAAEDEAAPVDLKDLTP</sequence>
<evidence type="ECO:0000313" key="22">
    <source>
        <dbReference type="EMBL" id="REC58177.1"/>
    </source>
</evidence>
<keyword evidence="9 19" id="KW-0408">Iron</keyword>
<evidence type="ECO:0000256" key="8">
    <source>
        <dbReference type="ARBA" id="ARBA00022967"/>
    </source>
</evidence>
<evidence type="ECO:0000256" key="18">
    <source>
        <dbReference type="ARBA" id="ARBA00047712"/>
    </source>
</evidence>
<evidence type="ECO:0000259" key="21">
    <source>
        <dbReference type="PROSITE" id="PS51379"/>
    </source>
</evidence>
<evidence type="ECO:0000256" key="5">
    <source>
        <dbReference type="ARBA" id="ARBA00022719"/>
    </source>
</evidence>
<protein>
    <recommendedName>
        <fullName evidence="15 19">NADH-quinone oxidoreductase subunit I</fullName>
        <ecNumber evidence="19">7.1.1.-</ecNumber>
    </recommendedName>
    <alternativeName>
        <fullName evidence="16 19">NADH dehydrogenase I subunit I</fullName>
    </alternativeName>
    <alternativeName>
        <fullName evidence="17 19">NDH-1 subunit I</fullName>
    </alternativeName>
</protein>
<evidence type="ECO:0000256" key="7">
    <source>
        <dbReference type="ARBA" id="ARBA00022737"/>
    </source>
</evidence>
<dbReference type="EC" id="7.1.1.-" evidence="19"/>
<comment type="caution">
    <text evidence="22">The sequence shown here is derived from an EMBL/GenBank/DDBJ whole genome shotgun (WGS) entry which is preliminary data.</text>
</comment>
<evidence type="ECO:0000256" key="19">
    <source>
        <dbReference type="HAMAP-Rule" id="MF_01351"/>
    </source>
</evidence>
<keyword evidence="10 19" id="KW-0411">Iron-sulfur</keyword>
<comment type="function">
    <text evidence="19">NDH-1 shuttles electrons from NADH, via FMN and iron-sulfur (Fe-S) centers, to quinones in the respiratory chain. The immediate electron acceptor for the enzyme in this species is believed to be ubiquinone. Couples the redox reaction to proton translocation (for every two electrons transferred, four hydrogen ions are translocated across the cytoplasmic membrane), and thus conserves the redox energy in a proton gradient.</text>
</comment>
<keyword evidence="12 19" id="KW-0830">Ubiquinone</keyword>
<evidence type="ECO:0000256" key="13">
    <source>
        <dbReference type="ARBA" id="ARBA00023136"/>
    </source>
</evidence>
<feature type="binding site" evidence="19">
    <location>
        <position position="61"/>
    </location>
    <ligand>
        <name>[4Fe-4S] cluster</name>
        <dbReference type="ChEBI" id="CHEBI:49883"/>
        <label>2</label>
    </ligand>
</feature>
<dbReference type="InterPro" id="IPR010226">
    <property type="entry name" value="NADH_quinone_OxRdtase_chainI"/>
</dbReference>
<dbReference type="HAMAP" id="MF_01351">
    <property type="entry name" value="NDH1_NuoI"/>
    <property type="match status" value="1"/>
</dbReference>
<keyword evidence="5 19" id="KW-0874">Quinone</keyword>
<evidence type="ECO:0000313" key="23">
    <source>
        <dbReference type="Proteomes" id="UP000257131"/>
    </source>
</evidence>
<keyword evidence="8 19" id="KW-1278">Translocase</keyword>
<dbReference type="GO" id="GO:0009060">
    <property type="term" value="P:aerobic respiration"/>
    <property type="evidence" value="ECO:0007669"/>
    <property type="project" value="TreeGrafter"/>
</dbReference>
<dbReference type="FunFam" id="3.30.70.3270:FF:000002">
    <property type="entry name" value="NADH-quinone oxidoreductase subunit I"/>
    <property type="match status" value="1"/>
</dbReference>
<feature type="binding site" evidence="19">
    <location>
        <position position="90"/>
    </location>
    <ligand>
        <name>[4Fe-4S] cluster</name>
        <dbReference type="ChEBI" id="CHEBI:49883"/>
        <label>2</label>
    </ligand>
</feature>
<evidence type="ECO:0000256" key="2">
    <source>
        <dbReference type="ARBA" id="ARBA00010277"/>
    </source>
</evidence>
<evidence type="ECO:0000256" key="4">
    <source>
        <dbReference type="ARBA" id="ARBA00022485"/>
    </source>
</evidence>
<dbReference type="Proteomes" id="UP000257131">
    <property type="component" value="Unassembled WGS sequence"/>
</dbReference>
<evidence type="ECO:0000256" key="20">
    <source>
        <dbReference type="SAM" id="MobiDB-lite"/>
    </source>
</evidence>
<accession>A0A3D9BXC9</accession>
<dbReference type="GO" id="GO:0005886">
    <property type="term" value="C:plasma membrane"/>
    <property type="evidence" value="ECO:0007669"/>
    <property type="project" value="UniProtKB-SubCell"/>
</dbReference>
<dbReference type="Gene3D" id="3.30.70.3270">
    <property type="match status" value="1"/>
</dbReference>
<dbReference type="PANTHER" id="PTHR10849">
    <property type="entry name" value="NADH DEHYDROGENASE UBIQUINONE IRON-SULFUR PROTEIN 8, MITOCHONDRIAL"/>
    <property type="match status" value="1"/>
</dbReference>
<dbReference type="NCBIfam" id="NF004536">
    <property type="entry name" value="PRK05888.1-1"/>
    <property type="match status" value="1"/>
</dbReference>
<name>A0A3D9BXC9_9RHOB</name>
<evidence type="ECO:0000256" key="1">
    <source>
        <dbReference type="ARBA" id="ARBA00004417"/>
    </source>
</evidence>
<keyword evidence="11 19" id="KW-0520">NAD</keyword>
<feature type="binding site" evidence="19">
    <location>
        <position position="100"/>
    </location>
    <ligand>
        <name>[4Fe-4S] cluster</name>
        <dbReference type="ChEBI" id="CHEBI:49883"/>
        <label>1</label>
    </ligand>
</feature>
<dbReference type="SUPFAM" id="SSF54862">
    <property type="entry name" value="4Fe-4S ferredoxins"/>
    <property type="match status" value="1"/>
</dbReference>
<dbReference type="PROSITE" id="PS51379">
    <property type="entry name" value="4FE4S_FER_2"/>
    <property type="match status" value="2"/>
</dbReference>
<feature type="binding site" evidence="19">
    <location>
        <position position="96"/>
    </location>
    <ligand>
        <name>[4Fe-4S] cluster</name>
        <dbReference type="ChEBI" id="CHEBI:49883"/>
        <label>2</label>
    </ligand>
</feature>
<dbReference type="RefSeq" id="WP_115978560.1">
    <property type="nucleotide sequence ID" value="NZ_CAJXNW010000040.1"/>
</dbReference>
<organism evidence="22 23">
    <name type="scientific">Rhodosalinus sediminis</name>
    <dbReference type="NCBI Taxonomy" id="1940533"/>
    <lineage>
        <taxon>Bacteria</taxon>
        <taxon>Pseudomonadati</taxon>
        <taxon>Pseudomonadota</taxon>
        <taxon>Alphaproteobacteria</taxon>
        <taxon>Rhodobacterales</taxon>
        <taxon>Paracoccaceae</taxon>
        <taxon>Rhodosalinus</taxon>
    </lineage>
</organism>
<keyword evidence="7" id="KW-0677">Repeat</keyword>
<keyword evidence="23" id="KW-1185">Reference proteome</keyword>
<reference evidence="22 23" key="1">
    <citation type="journal article" date="2017" name="Int. J. Syst. Evol. Microbiol.">
        <title>Rhodosalinus sediminis gen. nov., sp. nov., isolated from marine saltern.</title>
        <authorList>
            <person name="Guo L.Y."/>
            <person name="Ling S.K."/>
            <person name="Li C.M."/>
            <person name="Chen G.J."/>
            <person name="Du Z.J."/>
        </authorList>
    </citation>
    <scope>NUCLEOTIDE SEQUENCE [LARGE SCALE GENOMIC DNA]</scope>
    <source>
        <strain evidence="22 23">WDN1C137</strain>
    </source>
</reference>
<feature type="binding site" evidence="19">
    <location>
        <position position="51"/>
    </location>
    <ligand>
        <name>[4Fe-4S] cluster</name>
        <dbReference type="ChEBI" id="CHEBI:49883"/>
        <label>1</label>
    </ligand>
</feature>
<evidence type="ECO:0000256" key="16">
    <source>
        <dbReference type="ARBA" id="ARBA00041748"/>
    </source>
</evidence>
<keyword evidence="13 19" id="KW-0472">Membrane</keyword>
<evidence type="ECO:0000256" key="11">
    <source>
        <dbReference type="ARBA" id="ARBA00023027"/>
    </source>
</evidence>
<evidence type="ECO:0000256" key="12">
    <source>
        <dbReference type="ARBA" id="ARBA00023075"/>
    </source>
</evidence>
<feature type="domain" description="4Fe-4S ferredoxin-type" evidence="21">
    <location>
        <begin position="39"/>
        <end position="71"/>
    </location>
</feature>
<dbReference type="InterPro" id="IPR017900">
    <property type="entry name" value="4Fe4S_Fe_S_CS"/>
</dbReference>
<evidence type="ECO:0000256" key="14">
    <source>
        <dbReference type="ARBA" id="ARBA00038844"/>
    </source>
</evidence>
<dbReference type="NCBIfam" id="TIGR01971">
    <property type="entry name" value="NuoI"/>
    <property type="match status" value="1"/>
</dbReference>
<dbReference type="AlphaFoldDB" id="A0A3D9BXC9"/>
<evidence type="ECO:0000256" key="17">
    <source>
        <dbReference type="ARBA" id="ARBA00043079"/>
    </source>
</evidence>
<proteinExistence type="inferred from homology"/>
<dbReference type="EMBL" id="QOHR01000003">
    <property type="protein sequence ID" value="REC58177.1"/>
    <property type="molecule type" value="Genomic_DNA"/>
</dbReference>
<dbReference type="Pfam" id="PF12838">
    <property type="entry name" value="Fer4_7"/>
    <property type="match status" value="1"/>
</dbReference>
<dbReference type="GO" id="GO:0048038">
    <property type="term" value="F:quinone binding"/>
    <property type="evidence" value="ECO:0007669"/>
    <property type="project" value="UniProtKB-KW"/>
</dbReference>
<gene>
    <name evidence="19" type="primary">nuoI</name>
    <name evidence="22" type="ORF">DRV84_03860</name>
</gene>
<evidence type="ECO:0000256" key="15">
    <source>
        <dbReference type="ARBA" id="ARBA00040641"/>
    </source>
</evidence>
<keyword evidence="4 19" id="KW-0004">4Fe-4S</keyword>
<keyword evidence="6 19" id="KW-0479">Metal-binding</keyword>
<comment type="catalytic activity">
    <reaction evidence="18 19">
        <text>a quinone + NADH + 5 H(+)(in) = a quinol + NAD(+) + 4 H(+)(out)</text>
        <dbReference type="Rhea" id="RHEA:57888"/>
        <dbReference type="ChEBI" id="CHEBI:15378"/>
        <dbReference type="ChEBI" id="CHEBI:24646"/>
        <dbReference type="ChEBI" id="CHEBI:57540"/>
        <dbReference type="ChEBI" id="CHEBI:57945"/>
        <dbReference type="ChEBI" id="CHEBI:132124"/>
    </reaction>
</comment>
<evidence type="ECO:0000256" key="9">
    <source>
        <dbReference type="ARBA" id="ARBA00023004"/>
    </source>
</evidence>
<comment type="cofactor">
    <cofactor evidence="19">
        <name>[4Fe-4S] cluster</name>
        <dbReference type="ChEBI" id="CHEBI:49883"/>
    </cofactor>
    <text evidence="19">Binds 2 [4Fe-4S] clusters per subunit.</text>
</comment>
<evidence type="ECO:0000256" key="10">
    <source>
        <dbReference type="ARBA" id="ARBA00023014"/>
    </source>
</evidence>
<dbReference type="InterPro" id="IPR017896">
    <property type="entry name" value="4Fe4S_Fe-S-bd"/>
</dbReference>